<keyword evidence="2" id="KW-1185">Reference proteome</keyword>
<organism evidence="1 2">
    <name type="scientific">Antarcticirhabdus aurantiaca</name>
    <dbReference type="NCBI Taxonomy" id="2606717"/>
    <lineage>
        <taxon>Bacteria</taxon>
        <taxon>Pseudomonadati</taxon>
        <taxon>Pseudomonadota</taxon>
        <taxon>Alphaproteobacteria</taxon>
        <taxon>Hyphomicrobiales</taxon>
        <taxon>Aurantimonadaceae</taxon>
        <taxon>Antarcticirhabdus</taxon>
    </lineage>
</organism>
<proteinExistence type="predicted"/>
<accession>A0ACD4NL67</accession>
<dbReference type="Proteomes" id="UP001163223">
    <property type="component" value="Chromosome"/>
</dbReference>
<protein>
    <submittedName>
        <fullName evidence="1">Class I SAM-dependent methyltransferase</fullName>
    </submittedName>
</protein>
<dbReference type="EMBL" id="CP113520">
    <property type="protein sequence ID" value="WAJ27503.1"/>
    <property type="molecule type" value="Genomic_DNA"/>
</dbReference>
<name>A0ACD4NL67_9HYPH</name>
<keyword evidence="1" id="KW-0489">Methyltransferase</keyword>
<sequence>MSETHSSVVRRQFGAQAAAYVTSAVHAAGEDLDWIEARLAAVRPASALDLGCGGGHVSYRAGPHAGRVVACDLSADMLAAVAAEAERRDLRTIETRQARAEALPFEAGSFDVVATRFSTHHWSDAAAGLREAARVLAPGGLFLASDVSSPGVPLLDTHLQAVELLRDPSHVRDYGAREWAAMVEVAGLELRHLSLHRLRMDFPVWIARMRTPEVAANAIRFLQHQLSEEGRRHFAVEADGSFTLDTIRIEAIRPGAAGTAG</sequence>
<keyword evidence="1" id="KW-0808">Transferase</keyword>
<reference evidence="1" key="1">
    <citation type="submission" date="2022-11" db="EMBL/GenBank/DDBJ databases">
        <title>beta-Carotene-producing bacterium, Jeongeuplla avenae sp. nov., alleviates the salt stress of Arabidopsis seedlings.</title>
        <authorList>
            <person name="Jiang L."/>
            <person name="Lee J."/>
        </authorList>
    </citation>
    <scope>NUCLEOTIDE SEQUENCE</scope>
    <source>
        <strain evidence="1">DY_R2A_6</strain>
    </source>
</reference>
<gene>
    <name evidence="1" type="ORF">OXU80_22075</name>
</gene>
<evidence type="ECO:0000313" key="1">
    <source>
        <dbReference type="EMBL" id="WAJ27503.1"/>
    </source>
</evidence>
<evidence type="ECO:0000313" key="2">
    <source>
        <dbReference type="Proteomes" id="UP001163223"/>
    </source>
</evidence>